<dbReference type="RefSeq" id="WP_041692616.1">
    <property type="nucleotide sequence ID" value="NZ_MG456577.1"/>
</dbReference>
<name>A0A2K9UZ82_VIBAL</name>
<evidence type="ECO:0000256" key="3">
    <source>
        <dbReference type="ARBA" id="ARBA00022989"/>
    </source>
</evidence>
<dbReference type="InterPro" id="IPR007792">
    <property type="entry name" value="T4SS_VirB3/TrbD/AvhB"/>
</dbReference>
<comment type="subcellular location">
    <subcellularLocation>
        <location evidence="1">Membrane</location>
    </subcellularLocation>
</comment>
<keyword evidence="3 5" id="KW-1133">Transmembrane helix</keyword>
<keyword evidence="2 5" id="KW-0812">Transmembrane</keyword>
<evidence type="ECO:0000313" key="6">
    <source>
        <dbReference type="EMBL" id="AUV50329.1"/>
    </source>
</evidence>
<sequence length="105" mass="11573">MASGTDPLFVAATRPAMKWGVTLDGIIIGGGLVGIFMIATGNPFTLLLYLPIHGVMYLLCLRDPRTFRLLLLWVGTKMKSLGWRHWGASTASPMVNTRATRRMPK</sequence>
<evidence type="ECO:0000256" key="5">
    <source>
        <dbReference type="SAM" id="Phobius"/>
    </source>
</evidence>
<keyword evidence="4 5" id="KW-0472">Membrane</keyword>
<proteinExistence type="predicted"/>
<dbReference type="Pfam" id="PF05101">
    <property type="entry name" value="VirB3"/>
    <property type="match status" value="1"/>
</dbReference>
<organism evidence="6">
    <name type="scientific">Vibrio alginolyticus</name>
    <dbReference type="NCBI Taxonomy" id="663"/>
    <lineage>
        <taxon>Bacteria</taxon>
        <taxon>Pseudomonadati</taxon>
        <taxon>Pseudomonadota</taxon>
        <taxon>Gammaproteobacteria</taxon>
        <taxon>Vibrionales</taxon>
        <taxon>Vibrionaceae</taxon>
        <taxon>Vibrio</taxon>
    </lineage>
</organism>
<accession>A0A2K9UZ82</accession>
<keyword evidence="6" id="KW-0614">Plasmid</keyword>
<dbReference type="GO" id="GO:0016020">
    <property type="term" value="C:membrane"/>
    <property type="evidence" value="ECO:0007669"/>
    <property type="project" value="UniProtKB-SubCell"/>
</dbReference>
<evidence type="ECO:0000256" key="4">
    <source>
        <dbReference type="ARBA" id="ARBA00023136"/>
    </source>
</evidence>
<dbReference type="EMBL" id="MG456577">
    <property type="protein sequence ID" value="AUV50329.1"/>
    <property type="molecule type" value="Genomic_DNA"/>
</dbReference>
<geneLocation type="plasmid" evidence="6">
    <name>pVb1978</name>
</geneLocation>
<evidence type="ECO:0000256" key="2">
    <source>
        <dbReference type="ARBA" id="ARBA00022692"/>
    </source>
</evidence>
<reference evidence="6" key="1">
    <citation type="submission" date="2017-11" db="EMBL/GenBank/DDBJ databases">
        <title>Genetic charecterization of a blaVIM-1-Carrying plasmid in Vibrio alginolyticus.</title>
        <authorList>
            <person name="Zheng Z."/>
            <person name="Li R."/>
            <person name="Chen S."/>
        </authorList>
    </citation>
    <scope>NUCLEOTIDE SEQUENCE</scope>
    <source>
        <strain evidence="6">Vb1978</strain>
        <plasmid evidence="6">pVb1978</plasmid>
    </source>
</reference>
<feature type="transmembrane region" description="Helical" evidence="5">
    <location>
        <begin position="44"/>
        <end position="61"/>
    </location>
</feature>
<feature type="transmembrane region" description="Helical" evidence="5">
    <location>
        <begin position="21"/>
        <end position="38"/>
    </location>
</feature>
<protein>
    <submittedName>
        <fullName evidence="6">Conjugal transfer protein</fullName>
    </submittedName>
</protein>
<dbReference type="AlphaFoldDB" id="A0A2K9UZ82"/>
<evidence type="ECO:0000256" key="1">
    <source>
        <dbReference type="ARBA" id="ARBA00004370"/>
    </source>
</evidence>